<protein>
    <submittedName>
        <fullName evidence="1">Uncharacterized protein</fullName>
    </submittedName>
</protein>
<proteinExistence type="predicted"/>
<keyword evidence="2" id="KW-1185">Reference proteome</keyword>
<name>A0A141HR29_9CAUD</name>
<sequence length="93" mass="10805">MATLDTSKAIESAEFEGKREFKLPEGATVIKNSHTISVREIENGFILRKSYDIKWTLGDDSNYEYFSKEWWSKENPLKITMPKEEKSLADKLD</sequence>
<accession>A0A141HR29</accession>
<evidence type="ECO:0000313" key="2">
    <source>
        <dbReference type="Proteomes" id="UP000221857"/>
    </source>
</evidence>
<reference evidence="1 2" key="1">
    <citation type="journal article" date="2016" name="PLoS ONE">
        <title>Comparative Genome Analysis Provides Insights into the Pathogenicity of Flavobacterium psychrophilum.</title>
        <authorList>
            <person name="Castillo D."/>
            <person name="Christiansen R.H."/>
            <person name="Dalsgaard I."/>
            <person name="Madsen L."/>
            <person name="Espejo R."/>
            <person name="Middelboe M."/>
        </authorList>
    </citation>
    <scope>NUCLEOTIDE SEQUENCE [LARGE SCALE GENOMIC DNA]</scope>
</reference>
<dbReference type="Proteomes" id="UP000221857">
    <property type="component" value="Segment"/>
</dbReference>
<evidence type="ECO:0000313" key="1">
    <source>
        <dbReference type="EMBL" id="ALN97140.1"/>
    </source>
</evidence>
<dbReference type="KEGG" id="vg:40069600"/>
<organism evidence="1 2">
    <name type="scientific">Flavobacterium phage FpV4</name>
    <dbReference type="NCBI Taxonomy" id="1740108"/>
    <lineage>
        <taxon>Viruses</taxon>
        <taxon>Duplodnaviria</taxon>
        <taxon>Heunggongvirae</taxon>
        <taxon>Uroviricota</taxon>
        <taxon>Caudoviricetes</taxon>
        <taxon>Fipvunavirus</taxon>
        <taxon>Fipvunavirus Fpv4</taxon>
    </lineage>
</organism>
<dbReference type="RefSeq" id="YP_009594083.1">
    <property type="nucleotide sequence ID" value="NC_041872.1"/>
</dbReference>
<dbReference type="EMBL" id="KT876724">
    <property type="protein sequence ID" value="ALN97140.1"/>
    <property type="molecule type" value="Genomic_DNA"/>
</dbReference>
<dbReference type="GeneID" id="40069600"/>